<keyword evidence="1" id="KW-0472">Membrane</keyword>
<evidence type="ECO:0000313" key="3">
    <source>
        <dbReference type="Proteomes" id="UP001275084"/>
    </source>
</evidence>
<dbReference type="Proteomes" id="UP001275084">
    <property type="component" value="Unassembled WGS sequence"/>
</dbReference>
<feature type="transmembrane region" description="Helical" evidence="1">
    <location>
        <begin position="145"/>
        <end position="167"/>
    </location>
</feature>
<gene>
    <name evidence="2" type="ORF">B0T25DRAFT_541005</name>
</gene>
<evidence type="ECO:0000313" key="2">
    <source>
        <dbReference type="EMBL" id="KAK3358135.1"/>
    </source>
</evidence>
<keyword evidence="1" id="KW-0812">Transmembrane</keyword>
<keyword evidence="3" id="KW-1185">Reference proteome</keyword>
<organism evidence="2 3">
    <name type="scientific">Lasiosphaeria hispida</name>
    <dbReference type="NCBI Taxonomy" id="260671"/>
    <lineage>
        <taxon>Eukaryota</taxon>
        <taxon>Fungi</taxon>
        <taxon>Dikarya</taxon>
        <taxon>Ascomycota</taxon>
        <taxon>Pezizomycotina</taxon>
        <taxon>Sordariomycetes</taxon>
        <taxon>Sordariomycetidae</taxon>
        <taxon>Sordariales</taxon>
        <taxon>Lasiosphaeriaceae</taxon>
        <taxon>Lasiosphaeria</taxon>
    </lineage>
</organism>
<dbReference type="AlphaFoldDB" id="A0AAJ0MGT5"/>
<accession>A0AAJ0MGT5</accession>
<protein>
    <submittedName>
        <fullName evidence="2">Uncharacterized protein</fullName>
    </submittedName>
</protein>
<name>A0AAJ0MGT5_9PEZI</name>
<keyword evidence="1" id="KW-1133">Transmembrane helix</keyword>
<evidence type="ECO:0000256" key="1">
    <source>
        <dbReference type="SAM" id="Phobius"/>
    </source>
</evidence>
<sequence length="168" mass="18986">MEPVEPEPTPSSIPLNPANTFFSSTSTSSITTSSTTTSSTPDLADLLPTVCKKRGRPCTGIADRYNKRAYNPPPLKKKTKVFRTRVFKIKVLDYLIFNIVPVTENDHNDRIRSNMPSITILDGEWIILGPVYLFRARWAALECELFNLFVNFFFISIMILLILNLSAL</sequence>
<proteinExistence type="predicted"/>
<comment type="caution">
    <text evidence="2">The sequence shown here is derived from an EMBL/GenBank/DDBJ whole genome shotgun (WGS) entry which is preliminary data.</text>
</comment>
<reference evidence="2" key="1">
    <citation type="journal article" date="2023" name="Mol. Phylogenet. Evol.">
        <title>Genome-scale phylogeny and comparative genomics of the fungal order Sordariales.</title>
        <authorList>
            <person name="Hensen N."/>
            <person name="Bonometti L."/>
            <person name="Westerberg I."/>
            <person name="Brannstrom I.O."/>
            <person name="Guillou S."/>
            <person name="Cros-Aarteil S."/>
            <person name="Calhoun S."/>
            <person name="Haridas S."/>
            <person name="Kuo A."/>
            <person name="Mondo S."/>
            <person name="Pangilinan J."/>
            <person name="Riley R."/>
            <person name="LaButti K."/>
            <person name="Andreopoulos B."/>
            <person name="Lipzen A."/>
            <person name="Chen C."/>
            <person name="Yan M."/>
            <person name="Daum C."/>
            <person name="Ng V."/>
            <person name="Clum A."/>
            <person name="Steindorff A."/>
            <person name="Ohm R.A."/>
            <person name="Martin F."/>
            <person name="Silar P."/>
            <person name="Natvig D.O."/>
            <person name="Lalanne C."/>
            <person name="Gautier V."/>
            <person name="Ament-Velasquez S.L."/>
            <person name="Kruys A."/>
            <person name="Hutchinson M.I."/>
            <person name="Powell A.J."/>
            <person name="Barry K."/>
            <person name="Miller A.N."/>
            <person name="Grigoriev I.V."/>
            <person name="Debuchy R."/>
            <person name="Gladieux P."/>
            <person name="Hiltunen Thoren M."/>
            <person name="Johannesson H."/>
        </authorList>
    </citation>
    <scope>NUCLEOTIDE SEQUENCE</scope>
    <source>
        <strain evidence="2">CBS 955.72</strain>
    </source>
</reference>
<reference evidence="2" key="2">
    <citation type="submission" date="2023-06" db="EMBL/GenBank/DDBJ databases">
        <authorList>
            <consortium name="Lawrence Berkeley National Laboratory"/>
            <person name="Haridas S."/>
            <person name="Hensen N."/>
            <person name="Bonometti L."/>
            <person name="Westerberg I."/>
            <person name="Brannstrom I.O."/>
            <person name="Guillou S."/>
            <person name="Cros-Aarteil S."/>
            <person name="Calhoun S."/>
            <person name="Kuo A."/>
            <person name="Mondo S."/>
            <person name="Pangilinan J."/>
            <person name="Riley R."/>
            <person name="Labutti K."/>
            <person name="Andreopoulos B."/>
            <person name="Lipzen A."/>
            <person name="Chen C."/>
            <person name="Yanf M."/>
            <person name="Daum C."/>
            <person name="Ng V."/>
            <person name="Clum A."/>
            <person name="Steindorff A."/>
            <person name="Ohm R."/>
            <person name="Martin F."/>
            <person name="Silar P."/>
            <person name="Natvig D."/>
            <person name="Lalanne C."/>
            <person name="Gautier V."/>
            <person name="Ament-Velasquez S.L."/>
            <person name="Kruys A."/>
            <person name="Hutchinson M.I."/>
            <person name="Powell A.J."/>
            <person name="Barry K."/>
            <person name="Miller A.N."/>
            <person name="Grigoriev I.V."/>
            <person name="Debuchy R."/>
            <person name="Gladieux P."/>
            <person name="Thoren M.H."/>
            <person name="Johannesson H."/>
        </authorList>
    </citation>
    <scope>NUCLEOTIDE SEQUENCE</scope>
    <source>
        <strain evidence="2">CBS 955.72</strain>
    </source>
</reference>
<dbReference type="EMBL" id="JAUIQD010000003">
    <property type="protein sequence ID" value="KAK3358135.1"/>
    <property type="molecule type" value="Genomic_DNA"/>
</dbReference>